<evidence type="ECO:0000256" key="1">
    <source>
        <dbReference type="ARBA" id="ARBA00022723"/>
    </source>
</evidence>
<evidence type="ECO:0000256" key="4">
    <source>
        <dbReference type="SAM" id="SignalP"/>
    </source>
</evidence>
<evidence type="ECO:0000259" key="5">
    <source>
        <dbReference type="Pfam" id="PF00127"/>
    </source>
</evidence>
<dbReference type="SUPFAM" id="SSF49503">
    <property type="entry name" value="Cupredoxins"/>
    <property type="match status" value="1"/>
</dbReference>
<dbReference type="PANTHER" id="PTHR38439">
    <property type="entry name" value="AURACYANIN-B"/>
    <property type="match status" value="1"/>
</dbReference>
<accession>A0A9J6RQP6</accession>
<dbReference type="InterPro" id="IPR008972">
    <property type="entry name" value="Cupredoxin"/>
</dbReference>
<dbReference type="GO" id="GO:0009055">
    <property type="term" value="F:electron transfer activity"/>
    <property type="evidence" value="ECO:0007669"/>
    <property type="project" value="InterPro"/>
</dbReference>
<dbReference type="AlphaFoldDB" id="A0A9J6RQP6"/>
<keyword evidence="2" id="KW-0186">Copper</keyword>
<comment type="caution">
    <text evidence="6">The sequence shown here is derived from an EMBL/GenBank/DDBJ whole genome shotgun (WGS) entry which is preliminary data.</text>
</comment>
<dbReference type="InterPro" id="IPR050845">
    <property type="entry name" value="Cu-binding_ET"/>
</dbReference>
<evidence type="ECO:0000313" key="6">
    <source>
        <dbReference type="EMBL" id="MCZ0866804.1"/>
    </source>
</evidence>
<proteinExistence type="predicted"/>
<dbReference type="InterPro" id="IPR000923">
    <property type="entry name" value="BlueCu_1"/>
</dbReference>
<sequence>MNKLLSILLVSTLSATPAFASGNHNSGHGSNDESKRKPSNYDNDSSPKQHQHGDKQGPVGSPAQPSFAKTSIQVSLTDSMQIKFHKDIKEIKSGEVIQFIVTNKGKVPHEFSVGNQDKQKEHAEMMRTMPSMVHADGNTITVQPGETRALTWHFEGDDLIVFACNIPGHYESGMFKKVVLIP</sequence>
<dbReference type="Gene3D" id="2.60.40.420">
    <property type="entry name" value="Cupredoxins - blue copper proteins"/>
    <property type="match status" value="1"/>
</dbReference>
<gene>
    <name evidence="6" type="ORF">O0V09_16455</name>
</gene>
<evidence type="ECO:0000313" key="7">
    <source>
        <dbReference type="Proteomes" id="UP001069090"/>
    </source>
</evidence>
<feature type="chain" id="PRO_5039936965" evidence="4">
    <location>
        <begin position="21"/>
        <end position="182"/>
    </location>
</feature>
<dbReference type="Pfam" id="PF00127">
    <property type="entry name" value="Copper-bind"/>
    <property type="match status" value="1"/>
</dbReference>
<organism evidence="6 7">
    <name type="scientific">Dasania phycosphaerae</name>
    <dbReference type="NCBI Taxonomy" id="2950436"/>
    <lineage>
        <taxon>Bacteria</taxon>
        <taxon>Pseudomonadati</taxon>
        <taxon>Pseudomonadota</taxon>
        <taxon>Gammaproteobacteria</taxon>
        <taxon>Cellvibrionales</taxon>
        <taxon>Spongiibacteraceae</taxon>
        <taxon>Dasania</taxon>
    </lineage>
</organism>
<feature type="domain" description="Blue (type 1) copper" evidence="5">
    <location>
        <begin position="78"/>
        <end position="180"/>
    </location>
</feature>
<reference evidence="6 7" key="1">
    <citation type="submission" date="2022-12" db="EMBL/GenBank/DDBJ databases">
        <title>Dasania phycosphaerae sp. nov., isolated from particulate material of the south coast of Korea.</title>
        <authorList>
            <person name="Jiang Y."/>
        </authorList>
    </citation>
    <scope>NUCLEOTIDE SEQUENCE [LARGE SCALE GENOMIC DNA]</scope>
    <source>
        <strain evidence="6 7">GY-19</strain>
    </source>
</reference>
<protein>
    <submittedName>
        <fullName evidence="6">Cupredoxin family protein</fullName>
    </submittedName>
</protein>
<dbReference type="CDD" id="cd04211">
    <property type="entry name" value="Cupredoxin_like_2"/>
    <property type="match status" value="1"/>
</dbReference>
<evidence type="ECO:0000256" key="2">
    <source>
        <dbReference type="ARBA" id="ARBA00023008"/>
    </source>
</evidence>
<feature type="region of interest" description="Disordered" evidence="3">
    <location>
        <begin position="18"/>
        <end position="67"/>
    </location>
</feature>
<dbReference type="GO" id="GO:0005507">
    <property type="term" value="F:copper ion binding"/>
    <property type="evidence" value="ECO:0007669"/>
    <property type="project" value="InterPro"/>
</dbReference>
<name>A0A9J6RQP6_9GAMM</name>
<keyword evidence="1" id="KW-0479">Metal-binding</keyword>
<keyword evidence="7" id="KW-1185">Reference proteome</keyword>
<keyword evidence="4" id="KW-0732">Signal</keyword>
<dbReference type="EMBL" id="JAPTGG010000016">
    <property type="protein sequence ID" value="MCZ0866804.1"/>
    <property type="molecule type" value="Genomic_DNA"/>
</dbReference>
<feature type="signal peptide" evidence="4">
    <location>
        <begin position="1"/>
        <end position="20"/>
    </location>
</feature>
<feature type="compositionally biased region" description="Basic and acidic residues" evidence="3">
    <location>
        <begin position="45"/>
        <end position="55"/>
    </location>
</feature>
<dbReference type="PANTHER" id="PTHR38439:SF3">
    <property type="entry name" value="COPPER-RESISTANT CUPROPROTEIN COPI"/>
    <property type="match status" value="1"/>
</dbReference>
<dbReference type="Proteomes" id="UP001069090">
    <property type="component" value="Unassembled WGS sequence"/>
</dbReference>
<dbReference type="RefSeq" id="WP_268905317.1">
    <property type="nucleotide sequence ID" value="NZ_JAPTGG010000016.1"/>
</dbReference>
<evidence type="ECO:0000256" key="3">
    <source>
        <dbReference type="SAM" id="MobiDB-lite"/>
    </source>
</evidence>